<feature type="domain" description="Nephrocystin 3-like N-terminal" evidence="5">
    <location>
        <begin position="304"/>
        <end position="466"/>
    </location>
</feature>
<evidence type="ECO:0000313" key="7">
    <source>
        <dbReference type="EMBL" id="KAJ4245291.1"/>
    </source>
</evidence>
<evidence type="ECO:0000259" key="6">
    <source>
        <dbReference type="Pfam" id="PF25053"/>
    </source>
</evidence>
<evidence type="ECO:0000256" key="4">
    <source>
        <dbReference type="SAM" id="SignalP"/>
    </source>
</evidence>
<proteinExistence type="predicted"/>
<evidence type="ECO:0000256" key="2">
    <source>
        <dbReference type="SAM" id="Coils"/>
    </source>
</evidence>
<protein>
    <recommendedName>
        <fullName evidence="9">NACHT domain-containing protein</fullName>
    </recommendedName>
</protein>
<gene>
    <name evidence="7" type="ORF">NW762_014161</name>
</gene>
<evidence type="ECO:0000259" key="5">
    <source>
        <dbReference type="Pfam" id="PF24883"/>
    </source>
</evidence>
<sequence>MLTGFEALGAASAVLQVISFAGSVASQCYKIYDGQITSQQDLETYATQMIDAVGRVQNRYPLIPQGSADEKKLAEIAKQCIEAAKALETETQSVTKLCKKGSLSKAFHGAFRATRHKGKIEQLEKSLQGYKELMEAHLLLKLCTKSDAIQQQQSTVFPSLEKDVQNLILQIAEGYQKTGDLIRVEQHTTRRLINTEANATRKEIHEEVRGLGTTLFSSSQHERLLKSLKVSEMNQRYHDVMDSADASFERVFLSYDRVTSENQSELDSAGYETSEDGMSDTNSVRTESDISEHGLFQIDQVWTQFTSWLSSNDEQVFWIRGKPGSGKSTLMKFVVDSDNTKHLLASWRPGAKIMSHFFWKIGTRSQNSVKGLLCSLIHCFLDGNTAMIDLVLEHFAASSSKDSYHDWSVRDLETVLFLAMNSQTQAICIFLDALDELSDRERVVDLKNLITKLNAYDNVKVCVSSRPETQLLNMFGAISTKSLRLEDLTRPEMAVYVRKEFQAVEAENQTSPAFQEQLAEKLLYKAEGVFLWLFLAIKSVISGIRNYDDQAILLERLNELPRDLEDLYADMWSRLNSDNSVYRESAARYFNYAITTIRPDFISYSPTSTEPMDLSRLTLAEVALAETTDMHHMLTPGFDKKDFPDLKSMCKTTSANIESRCAGLLQLRSHSTLLPEIPQDYRLLLQEVSFVHRTAHDFLVDTEAGQRILNHRNDSSLPADTAIRLVRSQLCLAIILHMQFKTVTDLGYFVGGLDDFVHRFGDLQAAESILSVAQDLFSKDVMTFPRPRGFPRSGSLSLLARYFPTFDNFIMSSLKSINSFSVATDVLRELSVRRQKDLPLPFVRQIIDLGADPHAPGLSRIPLFITSQPPRVFSHKVTSFEIILRNSFNSLLAPPELDELFELDTALCADLIEIMAPTSANWCRKMLVARELGQSGQEEDCPRGLMRWESSSSNYHSWAVCEVDVRFLLMQFLAAAFSQDSPPSTQKLLKLLENFKKPFARIRYVVGFSERKEDRPCYRILKQEPLQGILSDIFTIGHVVRINFDEILPIIELPETAERVSIDAEVDMLVQEGFLSEVPYENPSFFPSLLALR</sequence>
<accession>A0A9W8RMZ9</accession>
<organism evidence="7 8">
    <name type="scientific">Fusarium torreyae</name>
    <dbReference type="NCBI Taxonomy" id="1237075"/>
    <lineage>
        <taxon>Eukaryota</taxon>
        <taxon>Fungi</taxon>
        <taxon>Dikarya</taxon>
        <taxon>Ascomycota</taxon>
        <taxon>Pezizomycotina</taxon>
        <taxon>Sordariomycetes</taxon>
        <taxon>Hypocreomycetidae</taxon>
        <taxon>Hypocreales</taxon>
        <taxon>Nectriaceae</taxon>
        <taxon>Fusarium</taxon>
    </lineage>
</organism>
<name>A0A9W8RMZ9_9HYPO</name>
<dbReference type="OrthoDB" id="5086500at2759"/>
<keyword evidence="1" id="KW-0677">Repeat</keyword>
<keyword evidence="2" id="KW-0175">Coiled coil</keyword>
<dbReference type="PANTHER" id="PTHR10039">
    <property type="entry name" value="AMELOGENIN"/>
    <property type="match status" value="1"/>
</dbReference>
<feature type="domain" description="DUF7791" evidence="6">
    <location>
        <begin position="581"/>
        <end position="727"/>
    </location>
</feature>
<dbReference type="AlphaFoldDB" id="A0A9W8RMZ9"/>
<evidence type="ECO:0000256" key="1">
    <source>
        <dbReference type="ARBA" id="ARBA00022737"/>
    </source>
</evidence>
<dbReference type="InterPro" id="IPR056884">
    <property type="entry name" value="NPHP3-like_N"/>
</dbReference>
<feature type="signal peptide" evidence="4">
    <location>
        <begin position="1"/>
        <end position="26"/>
    </location>
</feature>
<dbReference type="Pfam" id="PF25053">
    <property type="entry name" value="DUF7791"/>
    <property type="match status" value="1"/>
</dbReference>
<dbReference type="Proteomes" id="UP001152049">
    <property type="component" value="Unassembled WGS sequence"/>
</dbReference>
<comment type="caution">
    <text evidence="7">The sequence shown here is derived from an EMBL/GenBank/DDBJ whole genome shotgun (WGS) entry which is preliminary data.</text>
</comment>
<dbReference type="InterPro" id="IPR027417">
    <property type="entry name" value="P-loop_NTPase"/>
</dbReference>
<dbReference type="InterPro" id="IPR056693">
    <property type="entry name" value="DUF7791"/>
</dbReference>
<feature type="coiled-coil region" evidence="2">
    <location>
        <begin position="113"/>
        <end position="140"/>
    </location>
</feature>
<reference evidence="7" key="1">
    <citation type="submission" date="2022-09" db="EMBL/GenBank/DDBJ databases">
        <title>Fusarium specimens isolated from Avocado Roots.</title>
        <authorList>
            <person name="Stajich J."/>
            <person name="Roper C."/>
            <person name="Heimlech-Rivalta G."/>
        </authorList>
    </citation>
    <scope>NUCLEOTIDE SEQUENCE</scope>
    <source>
        <strain evidence="7">CF00136</strain>
    </source>
</reference>
<feature type="region of interest" description="Disordered" evidence="3">
    <location>
        <begin position="263"/>
        <end position="284"/>
    </location>
</feature>
<keyword evidence="4" id="KW-0732">Signal</keyword>
<dbReference type="PANTHER" id="PTHR10039:SF5">
    <property type="entry name" value="NACHT DOMAIN-CONTAINING PROTEIN"/>
    <property type="match status" value="1"/>
</dbReference>
<dbReference type="SUPFAM" id="SSF52540">
    <property type="entry name" value="P-loop containing nucleoside triphosphate hydrolases"/>
    <property type="match status" value="1"/>
</dbReference>
<evidence type="ECO:0008006" key="9">
    <source>
        <dbReference type="Google" id="ProtNLM"/>
    </source>
</evidence>
<dbReference type="EMBL" id="JAOQAZ010000047">
    <property type="protein sequence ID" value="KAJ4245291.1"/>
    <property type="molecule type" value="Genomic_DNA"/>
</dbReference>
<keyword evidence="8" id="KW-1185">Reference proteome</keyword>
<feature type="chain" id="PRO_5040841748" description="NACHT domain-containing protein" evidence="4">
    <location>
        <begin position="27"/>
        <end position="1093"/>
    </location>
</feature>
<dbReference type="Gene3D" id="3.40.50.300">
    <property type="entry name" value="P-loop containing nucleotide triphosphate hydrolases"/>
    <property type="match status" value="1"/>
</dbReference>
<dbReference type="Pfam" id="PF24883">
    <property type="entry name" value="NPHP3_N"/>
    <property type="match status" value="1"/>
</dbReference>
<evidence type="ECO:0000313" key="8">
    <source>
        <dbReference type="Proteomes" id="UP001152049"/>
    </source>
</evidence>
<evidence type="ECO:0000256" key="3">
    <source>
        <dbReference type="SAM" id="MobiDB-lite"/>
    </source>
</evidence>